<protein>
    <submittedName>
        <fullName evidence="3">Uncharacterized protein</fullName>
    </submittedName>
</protein>
<feature type="compositionally biased region" description="Basic and acidic residues" evidence="1">
    <location>
        <begin position="54"/>
        <end position="76"/>
    </location>
</feature>
<reference evidence="3 4" key="1">
    <citation type="journal article" date="2021" name="BMC Genomics">
        <title>Datura genome reveals duplications of psychoactive alkaloid biosynthetic genes and high mutation rate following tissue culture.</title>
        <authorList>
            <person name="Rajewski A."/>
            <person name="Carter-House D."/>
            <person name="Stajich J."/>
            <person name="Litt A."/>
        </authorList>
    </citation>
    <scope>NUCLEOTIDE SEQUENCE [LARGE SCALE GENOMIC DNA]</scope>
    <source>
        <strain evidence="3">AR-01</strain>
    </source>
</reference>
<dbReference type="Proteomes" id="UP000823775">
    <property type="component" value="Unassembled WGS sequence"/>
</dbReference>
<gene>
    <name evidence="3" type="ORF">HAX54_036316</name>
</gene>
<keyword evidence="4" id="KW-1185">Reference proteome</keyword>
<evidence type="ECO:0000256" key="1">
    <source>
        <dbReference type="SAM" id="MobiDB-lite"/>
    </source>
</evidence>
<feature type="region of interest" description="Disordered" evidence="1">
    <location>
        <begin position="104"/>
        <end position="129"/>
    </location>
</feature>
<keyword evidence="2" id="KW-0732">Signal</keyword>
<proteinExistence type="predicted"/>
<feature type="signal peptide" evidence="2">
    <location>
        <begin position="1"/>
        <end position="28"/>
    </location>
</feature>
<sequence>MVGVGVWLLVSVVEVRVGLVIFRPIVSGINGGNGRIYGCFSIVGGRTWRLKMRERGEMSGDRDPPLKTKEPNTGRGEEEEEVRLVLTDFGDGWRREIERRVRERCGGGGEEEDGEEREVSTELELFTGG</sequence>
<comment type="caution">
    <text evidence="3">The sequence shown here is derived from an EMBL/GenBank/DDBJ whole genome shotgun (WGS) entry which is preliminary data.</text>
</comment>
<organism evidence="3 4">
    <name type="scientific">Datura stramonium</name>
    <name type="common">Jimsonweed</name>
    <name type="synonym">Common thornapple</name>
    <dbReference type="NCBI Taxonomy" id="4076"/>
    <lineage>
        <taxon>Eukaryota</taxon>
        <taxon>Viridiplantae</taxon>
        <taxon>Streptophyta</taxon>
        <taxon>Embryophyta</taxon>
        <taxon>Tracheophyta</taxon>
        <taxon>Spermatophyta</taxon>
        <taxon>Magnoliopsida</taxon>
        <taxon>eudicotyledons</taxon>
        <taxon>Gunneridae</taxon>
        <taxon>Pentapetalae</taxon>
        <taxon>asterids</taxon>
        <taxon>lamiids</taxon>
        <taxon>Solanales</taxon>
        <taxon>Solanaceae</taxon>
        <taxon>Solanoideae</taxon>
        <taxon>Datureae</taxon>
        <taxon>Datura</taxon>
    </lineage>
</organism>
<dbReference type="EMBL" id="JACEIK010000048">
    <property type="protein sequence ID" value="MCD7447948.1"/>
    <property type="molecule type" value="Genomic_DNA"/>
</dbReference>
<evidence type="ECO:0000313" key="3">
    <source>
        <dbReference type="EMBL" id="MCD7447948.1"/>
    </source>
</evidence>
<feature type="chain" id="PRO_5047331532" evidence="2">
    <location>
        <begin position="29"/>
        <end position="129"/>
    </location>
</feature>
<accession>A0ABS8RM98</accession>
<name>A0ABS8RM98_DATST</name>
<feature type="region of interest" description="Disordered" evidence="1">
    <location>
        <begin position="54"/>
        <end position="81"/>
    </location>
</feature>
<evidence type="ECO:0000313" key="4">
    <source>
        <dbReference type="Proteomes" id="UP000823775"/>
    </source>
</evidence>
<evidence type="ECO:0000256" key="2">
    <source>
        <dbReference type="SAM" id="SignalP"/>
    </source>
</evidence>